<keyword evidence="1" id="KW-0472">Membrane</keyword>
<feature type="transmembrane region" description="Helical" evidence="1">
    <location>
        <begin position="38"/>
        <end position="60"/>
    </location>
</feature>
<keyword evidence="1" id="KW-0812">Transmembrane</keyword>
<dbReference type="RefSeq" id="WP_394387362.1">
    <property type="nucleotide sequence ID" value="NZ_JBIGIB010000007.1"/>
</dbReference>
<keyword evidence="1" id="KW-1133">Transmembrane helix</keyword>
<feature type="transmembrane region" description="Helical" evidence="1">
    <location>
        <begin position="7"/>
        <end position="26"/>
    </location>
</feature>
<evidence type="ECO:0008006" key="4">
    <source>
        <dbReference type="Google" id="ProtNLM"/>
    </source>
</evidence>
<protein>
    <recommendedName>
        <fullName evidence="4">3-oxoacyl-(Acyl carrier protein) synthase</fullName>
    </recommendedName>
</protein>
<comment type="caution">
    <text evidence="2">The sequence shown here is derived from an EMBL/GenBank/DDBJ whole genome shotgun (WGS) entry which is preliminary data.</text>
</comment>
<reference evidence="2 3" key="1">
    <citation type="submission" date="2024-08" db="EMBL/GenBank/DDBJ databases">
        <authorList>
            <person name="Lu H."/>
        </authorList>
    </citation>
    <scope>NUCLEOTIDE SEQUENCE [LARGE SCALE GENOMIC DNA]</scope>
    <source>
        <strain evidence="2 3">BYS87W</strain>
    </source>
</reference>
<dbReference type="Proteomes" id="UP001606303">
    <property type="component" value="Unassembled WGS sequence"/>
</dbReference>
<evidence type="ECO:0000256" key="1">
    <source>
        <dbReference type="SAM" id="Phobius"/>
    </source>
</evidence>
<sequence>MTVVFRALALLLLVVCAVWLPVLWHWQHSRRDVSTADVVYWLVVLPALLFAACVLLRWAWRAVVLPGMAQASPNASPAPAQAPGPNAPADARAGSRPALLLASAVHLPGATGVEALDEALREQTVQPGPDAELTNHEGLPLHTARCELSMDVVAHDPAIAQASPRTARALATLMSVMQDLAAGWPVRPAAEGDLPAVRLLVHLPDEVAGAERESAHAWLQAQAPAWLEGIARVVEVWLHGGPGVGLWQHAESVLAVLERERRPDLLLVAAAQSELDPDLLDRWDTEQRLFDAQRAPRGRMAGEGAAALLVASASWARQGGVRGEASNALLEPASAAVLACLHRAVRTERSQPVDAPGRVNSEALERTMSAVLAAQGLPPEGVQALCCDVDRHGVRNGELFAAVIARLPHLDAIQDVRALAAGCGHQGTVGLLANVALAAHGVAQSGADDSDRPSPCLVLHLDDPRWRLGLLVSAPEPSPVSV</sequence>
<accession>A0ABW7H4Y5</accession>
<proteinExistence type="predicted"/>
<name>A0ABW7H4Y5_9BURK</name>
<organism evidence="2 3">
    <name type="scientific">Pelomonas baiyunensis</name>
    <dbReference type="NCBI Taxonomy" id="3299026"/>
    <lineage>
        <taxon>Bacteria</taxon>
        <taxon>Pseudomonadati</taxon>
        <taxon>Pseudomonadota</taxon>
        <taxon>Betaproteobacteria</taxon>
        <taxon>Burkholderiales</taxon>
        <taxon>Sphaerotilaceae</taxon>
        <taxon>Roseateles</taxon>
    </lineage>
</organism>
<evidence type="ECO:0000313" key="2">
    <source>
        <dbReference type="EMBL" id="MFG6469076.1"/>
    </source>
</evidence>
<keyword evidence="3" id="KW-1185">Reference proteome</keyword>
<gene>
    <name evidence="2" type="ORF">ACG01O_20800</name>
</gene>
<dbReference type="EMBL" id="JBIGIB010000007">
    <property type="protein sequence ID" value="MFG6469076.1"/>
    <property type="molecule type" value="Genomic_DNA"/>
</dbReference>
<evidence type="ECO:0000313" key="3">
    <source>
        <dbReference type="Proteomes" id="UP001606303"/>
    </source>
</evidence>